<feature type="region of interest" description="Disordered" evidence="5">
    <location>
        <begin position="34"/>
        <end position="59"/>
    </location>
</feature>
<dbReference type="Gene3D" id="3.20.20.80">
    <property type="entry name" value="Glycosidases"/>
    <property type="match status" value="1"/>
</dbReference>
<protein>
    <recommendedName>
        <fullName evidence="7">Glycoside hydrolase family 5 domain-containing protein</fullName>
    </recommendedName>
</protein>
<evidence type="ECO:0000256" key="1">
    <source>
        <dbReference type="ARBA" id="ARBA00005641"/>
    </source>
</evidence>
<dbReference type="SUPFAM" id="SSF51445">
    <property type="entry name" value="(Trans)glycosidases"/>
    <property type="match status" value="1"/>
</dbReference>
<evidence type="ECO:0000256" key="6">
    <source>
        <dbReference type="SAM" id="SignalP"/>
    </source>
</evidence>
<dbReference type="Proteomes" id="UP000309340">
    <property type="component" value="Unassembled WGS sequence"/>
</dbReference>
<feature type="domain" description="Glycoside hydrolase family 5" evidence="7">
    <location>
        <begin position="67"/>
        <end position="391"/>
    </location>
</feature>
<comment type="caution">
    <text evidence="8">The sequence shown here is derived from an EMBL/GenBank/DDBJ whole genome shotgun (WGS) entry which is preliminary data.</text>
</comment>
<evidence type="ECO:0000256" key="3">
    <source>
        <dbReference type="ARBA" id="ARBA00023295"/>
    </source>
</evidence>
<dbReference type="PANTHER" id="PTHR31263:SF0">
    <property type="entry name" value="CELLULASE FAMILY PROTEIN (AFU_ORTHOLOGUE AFUA_5G14560)"/>
    <property type="match status" value="1"/>
</dbReference>
<dbReference type="InterPro" id="IPR001547">
    <property type="entry name" value="Glyco_hydro_5"/>
</dbReference>
<feature type="signal peptide" evidence="6">
    <location>
        <begin position="1"/>
        <end position="25"/>
    </location>
</feature>
<dbReference type="Pfam" id="PF00150">
    <property type="entry name" value="Cellulase"/>
    <property type="match status" value="1"/>
</dbReference>
<accession>A0A4V5NI49</accession>
<dbReference type="STRING" id="329884.A0A4V5NI49"/>
<evidence type="ECO:0000313" key="8">
    <source>
        <dbReference type="EMBL" id="TKA81729.1"/>
    </source>
</evidence>
<organism evidence="8 9">
    <name type="scientific">Friedmanniomyces simplex</name>
    <dbReference type="NCBI Taxonomy" id="329884"/>
    <lineage>
        <taxon>Eukaryota</taxon>
        <taxon>Fungi</taxon>
        <taxon>Dikarya</taxon>
        <taxon>Ascomycota</taxon>
        <taxon>Pezizomycotina</taxon>
        <taxon>Dothideomycetes</taxon>
        <taxon>Dothideomycetidae</taxon>
        <taxon>Mycosphaerellales</taxon>
        <taxon>Teratosphaeriaceae</taxon>
        <taxon>Friedmanniomyces</taxon>
    </lineage>
</organism>
<dbReference type="OrthoDB" id="442731at2759"/>
<evidence type="ECO:0000259" key="7">
    <source>
        <dbReference type="Pfam" id="PF00150"/>
    </source>
</evidence>
<dbReference type="PANTHER" id="PTHR31263">
    <property type="entry name" value="CELLULASE FAMILY PROTEIN (AFU_ORTHOLOGUE AFUA_5G14560)"/>
    <property type="match status" value="1"/>
</dbReference>
<sequence>MIRRTPLFLLTGVLVVAAICTGLSSVPSGQVRRRQQDVLSDLSNEAQHSPPEREHTPPFQTAGRHIVDANGKRFKLASINWYGASDVHFVPGGLDRRHRTELAATILRMGFNSVRFPYSDQMVIDNPIIPPEVISANLDLLDDYNLKANASSRSDGEPAGPRALDVYKACVEAMTDAGIAVIPNNHITNAHWCDGKNLCDASWKNTQYGSLCKVRQSTETWIDHWKTIMEPHIDNPLVIGADLRNEPRGIWGTMTWNMWATAAEQASEALLKMQPKWLMFIEGTSSANDCSGARTRPVKLSVPDRVVYSSHVYQWSGWGALSPYHSRPYPSFALDMERNWGYLLRGNIAPVWLGEFGSPHKGDGRDHHYWDNLMQYLRESDADWGYWALNPRKPEMYDDETYGLLRDDWETVVDDWRYQDLMKIVEPQGSGETMQ</sequence>
<proteinExistence type="inferred from homology"/>
<dbReference type="GO" id="GO:0004553">
    <property type="term" value="F:hydrolase activity, hydrolyzing O-glycosyl compounds"/>
    <property type="evidence" value="ECO:0007669"/>
    <property type="project" value="InterPro"/>
</dbReference>
<comment type="similarity">
    <text evidence="1 4">Belongs to the glycosyl hydrolase 5 (cellulase A) family.</text>
</comment>
<gene>
    <name evidence="8" type="ORF">B0A55_01138</name>
</gene>
<reference evidence="8 9" key="1">
    <citation type="submission" date="2017-03" db="EMBL/GenBank/DDBJ databases">
        <title>Genomes of endolithic fungi from Antarctica.</title>
        <authorList>
            <person name="Coleine C."/>
            <person name="Masonjones S."/>
            <person name="Stajich J.E."/>
        </authorList>
    </citation>
    <scope>NUCLEOTIDE SEQUENCE [LARGE SCALE GENOMIC DNA]</scope>
    <source>
        <strain evidence="8 9">CCFEE 5184</strain>
    </source>
</reference>
<keyword evidence="2 4" id="KW-0378">Hydrolase</keyword>
<evidence type="ECO:0000313" key="9">
    <source>
        <dbReference type="Proteomes" id="UP000309340"/>
    </source>
</evidence>
<dbReference type="GO" id="GO:0000272">
    <property type="term" value="P:polysaccharide catabolic process"/>
    <property type="evidence" value="ECO:0007669"/>
    <property type="project" value="InterPro"/>
</dbReference>
<evidence type="ECO:0000256" key="5">
    <source>
        <dbReference type="SAM" id="MobiDB-lite"/>
    </source>
</evidence>
<feature type="chain" id="PRO_5020283712" description="Glycoside hydrolase family 5 domain-containing protein" evidence="6">
    <location>
        <begin position="26"/>
        <end position="435"/>
    </location>
</feature>
<keyword evidence="3 4" id="KW-0326">Glycosidase</keyword>
<dbReference type="AlphaFoldDB" id="A0A4V5NI49"/>
<evidence type="ECO:0000256" key="2">
    <source>
        <dbReference type="ARBA" id="ARBA00022801"/>
    </source>
</evidence>
<feature type="compositionally biased region" description="Polar residues" evidence="5">
    <location>
        <begin position="37"/>
        <end position="47"/>
    </location>
</feature>
<keyword evidence="9" id="KW-1185">Reference proteome</keyword>
<keyword evidence="6" id="KW-0732">Signal</keyword>
<dbReference type="InterPro" id="IPR017853">
    <property type="entry name" value="GH"/>
</dbReference>
<evidence type="ECO:0000256" key="4">
    <source>
        <dbReference type="RuleBase" id="RU361153"/>
    </source>
</evidence>
<dbReference type="EMBL" id="NAJQ01000046">
    <property type="protein sequence ID" value="TKA81729.1"/>
    <property type="molecule type" value="Genomic_DNA"/>
</dbReference>
<name>A0A4V5NI49_9PEZI</name>